<dbReference type="Proteomes" id="UP001165652">
    <property type="component" value="Unassembled WGS sequence"/>
</dbReference>
<gene>
    <name evidence="2" type="ORF">PQJ73_05795</name>
</gene>
<dbReference type="EMBL" id="JAQQLI010000006">
    <property type="protein sequence ID" value="MDC7785189.1"/>
    <property type="molecule type" value="Genomic_DNA"/>
</dbReference>
<organism evidence="2 3">
    <name type="scientific">Rhodoplanes tepidamans</name>
    <name type="common">Rhodoplanes cryptolactis</name>
    <dbReference type="NCBI Taxonomy" id="200616"/>
    <lineage>
        <taxon>Bacteria</taxon>
        <taxon>Pseudomonadati</taxon>
        <taxon>Pseudomonadota</taxon>
        <taxon>Alphaproteobacteria</taxon>
        <taxon>Hyphomicrobiales</taxon>
        <taxon>Nitrobacteraceae</taxon>
        <taxon>Rhodoplanes</taxon>
    </lineage>
</organism>
<dbReference type="InterPro" id="IPR006311">
    <property type="entry name" value="TAT_signal"/>
</dbReference>
<dbReference type="InterPro" id="IPR025737">
    <property type="entry name" value="FApF"/>
</dbReference>
<protein>
    <submittedName>
        <fullName evidence="2">Transporter</fullName>
    </submittedName>
</protein>
<evidence type="ECO:0000256" key="1">
    <source>
        <dbReference type="SAM" id="SignalP"/>
    </source>
</evidence>
<sequence>MSGTARRRGIAHLAAAVAAALLALPSGPARADEGGISFWLPGIFGSLAAAPLQPGFSLTSIYYHTTVTAGGGVARAREIGAGRLPVTVAANVEASLTGKADLAIVIPSYTFASPVLGGQATIGLMTVTGRNATSIDAFLNATALVGPFAISGSRFYGIGEADTGVGDLYPQFTLRWNAGVHNTMAYVTGDIPVGSYDPRSIANLGIGHGAIDGGFGYTYFNPATGHEFSAVAGLTYNFENPDTQYRNGVDFHLDWGASQFVTRQLQLGLVGYLYQQLSCDSGAGDRVGCFESRVMSVGAQIGYVVPMGEIQGYLNLKAYREFEAEHRPEGWNVWLTLALTPAAAPPPATAPGRRLALK</sequence>
<evidence type="ECO:0000313" key="2">
    <source>
        <dbReference type="EMBL" id="MDC7785189.1"/>
    </source>
</evidence>
<dbReference type="RefSeq" id="WP_272776037.1">
    <property type="nucleotide sequence ID" value="NZ_JAQQLI010000006.1"/>
</dbReference>
<evidence type="ECO:0000313" key="3">
    <source>
        <dbReference type="Proteomes" id="UP001165652"/>
    </source>
</evidence>
<reference evidence="2" key="2">
    <citation type="submission" date="2023-02" db="EMBL/GenBank/DDBJ databases">
        <authorList>
            <person name="Rayyan A."/>
            <person name="Meyer T."/>
            <person name="Kyndt J.A."/>
        </authorList>
    </citation>
    <scope>NUCLEOTIDE SEQUENCE</scope>
    <source>
        <strain evidence="2">DSM 9987</strain>
    </source>
</reference>
<keyword evidence="3" id="KW-1185">Reference proteome</keyword>
<feature type="signal peptide" evidence="1">
    <location>
        <begin position="1"/>
        <end position="31"/>
    </location>
</feature>
<reference evidence="2" key="1">
    <citation type="journal article" date="2023" name="Microbiol Resour">
        <title>Genome Sequences of Rhodoplanes serenus and Two Thermotolerant Strains, Rhodoplanes tepidamans and 'Rhodoplanes cryptolactis,' Further Refine the Genus.</title>
        <authorList>
            <person name="Rayyan A.A."/>
            <person name="Kyndt J.A."/>
        </authorList>
    </citation>
    <scope>NUCLEOTIDE SEQUENCE</scope>
    <source>
        <strain evidence="2">DSM 9987</strain>
    </source>
</reference>
<feature type="chain" id="PRO_5046312061" evidence="1">
    <location>
        <begin position="32"/>
        <end position="358"/>
    </location>
</feature>
<dbReference type="PROSITE" id="PS51318">
    <property type="entry name" value="TAT"/>
    <property type="match status" value="1"/>
</dbReference>
<keyword evidence="1" id="KW-0732">Signal</keyword>
<name>A0ABT5J6D4_RHOTP</name>
<proteinExistence type="predicted"/>
<accession>A0ABT5J6D4</accession>
<comment type="caution">
    <text evidence="2">The sequence shown here is derived from an EMBL/GenBank/DDBJ whole genome shotgun (WGS) entry which is preliminary data.</text>
</comment>
<dbReference type="Pfam" id="PF13557">
    <property type="entry name" value="Phenol_MetA_deg"/>
    <property type="match status" value="1"/>
</dbReference>